<dbReference type="GO" id="GO:0005525">
    <property type="term" value="F:GTP binding"/>
    <property type="evidence" value="ECO:0007669"/>
    <property type="project" value="TreeGrafter"/>
</dbReference>
<dbReference type="Pfam" id="PF04950">
    <property type="entry name" value="RIBIOP_C"/>
    <property type="match status" value="1"/>
</dbReference>
<evidence type="ECO:0000313" key="4">
    <source>
        <dbReference type="Ensembl" id="ENSMNEP00000010813.1"/>
    </source>
</evidence>
<keyword evidence="5" id="KW-1185">Reference proteome</keyword>
<evidence type="ECO:0000313" key="5">
    <source>
        <dbReference type="Proteomes" id="UP000233120"/>
    </source>
</evidence>
<reference evidence="4" key="1">
    <citation type="submission" date="2025-08" db="UniProtKB">
        <authorList>
            <consortium name="Ensembl"/>
        </authorList>
    </citation>
    <scope>IDENTIFICATION</scope>
</reference>
<name>A0A2K6BHC6_MACNE</name>
<dbReference type="GO" id="GO:0034511">
    <property type="term" value="F:U3 snoRNA binding"/>
    <property type="evidence" value="ECO:0007669"/>
    <property type="project" value="TreeGrafter"/>
</dbReference>
<dbReference type="GO" id="GO:0030688">
    <property type="term" value="C:preribosome, small subunit precursor"/>
    <property type="evidence" value="ECO:0007669"/>
    <property type="project" value="TreeGrafter"/>
</dbReference>
<dbReference type="GO" id="GO:0000479">
    <property type="term" value="P:endonucleolytic cleavage of tricistronic rRNA transcript (SSU-rRNA, 5.8S rRNA, LSU-rRNA)"/>
    <property type="evidence" value="ECO:0007669"/>
    <property type="project" value="TreeGrafter"/>
</dbReference>
<comment type="function">
    <text evidence="1">Required during maturation of the 40S ribosomal subunit in the nucleolus.</text>
</comment>
<dbReference type="InterPro" id="IPR007034">
    <property type="entry name" value="BMS1_TSR1_C"/>
</dbReference>
<dbReference type="PANTHER" id="PTHR12858:SF1">
    <property type="entry name" value="PRE-RRNA-PROCESSING PROTEIN TSR1 HOMOLOG"/>
    <property type="match status" value="1"/>
</dbReference>
<dbReference type="Ensembl" id="ENSMNET00000034994.1">
    <property type="protein sequence ID" value="ENSMNEP00000010813.1"/>
    <property type="gene ID" value="ENSMNEG00000029800.1"/>
</dbReference>
<evidence type="ECO:0000259" key="3">
    <source>
        <dbReference type="SMART" id="SM01362"/>
    </source>
</evidence>
<proteinExistence type="predicted"/>
<protein>
    <recommendedName>
        <fullName evidence="2">Pre-rRNA-processing protein TSR1 homolog</fullName>
    </recommendedName>
</protein>
<dbReference type="PANTHER" id="PTHR12858">
    <property type="entry name" value="RIBOSOME BIOGENESIS PROTEIN"/>
    <property type="match status" value="1"/>
</dbReference>
<sequence>MVVRHDPGSTDSVKAKEELIFHCRSRHCQASPLFSQHAAADKPKFQRFLTADMALAVTIYLPITFPHSSLLLFKQENNGMHNLIATGHLLLVDPNRMVIKRVVLSGHPFKICTKMAVDVQCFKPVKLRTKWGRRGHIQEPLGTHGHMKCSFVGKLKSQNAELMNLYKRVFTKWTYDPSVPEPISSTVPQVGME</sequence>
<evidence type="ECO:0000256" key="1">
    <source>
        <dbReference type="ARBA" id="ARBA00037087"/>
    </source>
</evidence>
<reference evidence="4" key="2">
    <citation type="submission" date="2025-09" db="UniProtKB">
        <authorList>
            <consortium name="Ensembl"/>
        </authorList>
    </citation>
    <scope>IDENTIFICATION</scope>
</reference>
<dbReference type="OMA" id="ICTKMAV"/>
<dbReference type="GO" id="GO:0000462">
    <property type="term" value="P:maturation of SSU-rRNA from tricistronic rRNA transcript (SSU-rRNA, 5.8S rRNA, LSU-rRNA)"/>
    <property type="evidence" value="ECO:0007669"/>
    <property type="project" value="TreeGrafter"/>
</dbReference>
<dbReference type="GeneTree" id="ENSGT00940000153195"/>
<dbReference type="GO" id="GO:0003924">
    <property type="term" value="F:GTPase activity"/>
    <property type="evidence" value="ECO:0007669"/>
    <property type="project" value="TreeGrafter"/>
</dbReference>
<dbReference type="AlphaFoldDB" id="A0A2K6BHC6"/>
<evidence type="ECO:0000256" key="2">
    <source>
        <dbReference type="ARBA" id="ARBA00040070"/>
    </source>
</evidence>
<organism evidence="4 5">
    <name type="scientific">Macaca nemestrina</name>
    <name type="common">Pig-tailed macaque</name>
    <dbReference type="NCBI Taxonomy" id="9545"/>
    <lineage>
        <taxon>Eukaryota</taxon>
        <taxon>Metazoa</taxon>
        <taxon>Chordata</taxon>
        <taxon>Craniata</taxon>
        <taxon>Vertebrata</taxon>
        <taxon>Euteleostomi</taxon>
        <taxon>Mammalia</taxon>
        <taxon>Eutheria</taxon>
        <taxon>Euarchontoglires</taxon>
        <taxon>Primates</taxon>
        <taxon>Haplorrhini</taxon>
        <taxon>Catarrhini</taxon>
        <taxon>Cercopithecidae</taxon>
        <taxon>Cercopithecinae</taxon>
        <taxon>Macaca</taxon>
    </lineage>
</organism>
<dbReference type="InterPro" id="IPR039761">
    <property type="entry name" value="Bms1/Tsr1"/>
</dbReference>
<dbReference type="STRING" id="9545.ENSMNEP00000010813"/>
<accession>A0A2K6BHC6</accession>
<dbReference type="Proteomes" id="UP000233120">
    <property type="component" value="Unassembled WGS sequence"/>
</dbReference>
<dbReference type="SMART" id="SM01362">
    <property type="entry name" value="DUF663"/>
    <property type="match status" value="1"/>
</dbReference>
<feature type="domain" description="Ribosome biogenesis protein BMS1/TSR1 C-terminal" evidence="3">
    <location>
        <begin position="1"/>
        <end position="169"/>
    </location>
</feature>